<name>A0A9E6SQI0_9RICK</name>
<sequence>MNLIANSIKLMRCTHYNEWKEYHRIRAEQIFDTINVKYDSNHPTITTENHYHFVLYKGVKIVATAHIEFLNENGSALRSLAVDKPHQNQGFGKYTMKLLEKWLKQRNIKILKMHARLNAESFYRKLGYIDMEFNDVSVQKNYIDLGKIL</sequence>
<proteinExistence type="predicted"/>
<organism evidence="2 3">
    <name type="scientific">Rickettsia tillamookensis</name>
    <dbReference type="NCBI Taxonomy" id="2761623"/>
    <lineage>
        <taxon>Bacteria</taxon>
        <taxon>Pseudomonadati</taxon>
        <taxon>Pseudomonadota</taxon>
        <taxon>Alphaproteobacteria</taxon>
        <taxon>Rickettsiales</taxon>
        <taxon>Rickettsiaceae</taxon>
        <taxon>Rickettsieae</taxon>
        <taxon>Rickettsia</taxon>
        <taxon>spotted fever group</taxon>
    </lineage>
</organism>
<dbReference type="Pfam" id="PF00583">
    <property type="entry name" value="Acetyltransf_1"/>
    <property type="match status" value="1"/>
</dbReference>
<dbReference type="Proteomes" id="UP000595296">
    <property type="component" value="Chromosome"/>
</dbReference>
<gene>
    <name evidence="2" type="ORF">H6P87_00754</name>
</gene>
<evidence type="ECO:0000313" key="2">
    <source>
        <dbReference type="EMBL" id="QQV75206.1"/>
    </source>
</evidence>
<feature type="domain" description="N-acetyltransferase" evidence="1">
    <location>
        <begin position="8"/>
        <end position="149"/>
    </location>
</feature>
<evidence type="ECO:0000313" key="3">
    <source>
        <dbReference type="Proteomes" id="UP000595296"/>
    </source>
</evidence>
<accession>A0A9E6SQI0</accession>
<dbReference type="EMBL" id="CP060138">
    <property type="protein sequence ID" value="QQV75206.1"/>
    <property type="molecule type" value="Genomic_DNA"/>
</dbReference>
<dbReference type="PROSITE" id="PS51186">
    <property type="entry name" value="GNAT"/>
    <property type="match status" value="1"/>
</dbReference>
<dbReference type="CDD" id="cd04301">
    <property type="entry name" value="NAT_SF"/>
    <property type="match status" value="1"/>
</dbReference>
<dbReference type="Gene3D" id="3.40.630.30">
    <property type="match status" value="1"/>
</dbReference>
<evidence type="ECO:0000259" key="1">
    <source>
        <dbReference type="PROSITE" id="PS51186"/>
    </source>
</evidence>
<dbReference type="InterPro" id="IPR000182">
    <property type="entry name" value="GNAT_dom"/>
</dbReference>
<protein>
    <recommendedName>
        <fullName evidence="1">N-acetyltransferase domain-containing protein</fullName>
    </recommendedName>
</protein>
<dbReference type="SUPFAM" id="SSF55729">
    <property type="entry name" value="Acyl-CoA N-acyltransferases (Nat)"/>
    <property type="match status" value="1"/>
</dbReference>
<reference evidence="2 3" key="1">
    <citation type="journal article" date="2021" name="Int. J. Syst. Evol. Microbiol.">
        <title>Characterization of a novel transitional group Rickettsia species (Rickettsia tillamookensis sp. nov.) from the western black-legged tick, Ixodes pacificus.</title>
        <authorList>
            <person name="Gauthier D.T."/>
            <person name="Karpathy S.E."/>
            <person name="Grizzard S.L."/>
            <person name="Batra D."/>
            <person name="Rowe L.A."/>
            <person name="Paddock C.D."/>
        </authorList>
    </citation>
    <scope>NUCLEOTIDE SEQUENCE [LARGE SCALE GENOMIC DNA]</scope>
    <source>
        <strain evidence="2 3">Tillamook 23</strain>
    </source>
</reference>
<keyword evidence="3" id="KW-1185">Reference proteome</keyword>
<dbReference type="InterPro" id="IPR016181">
    <property type="entry name" value="Acyl_CoA_acyltransferase"/>
</dbReference>